<evidence type="ECO:0000313" key="3">
    <source>
        <dbReference type="Proteomes" id="UP000002971"/>
    </source>
</evidence>
<gene>
    <name evidence="2" type="ORF">LRU_02268</name>
</gene>
<comment type="caution">
    <text evidence="2">The sequence shown here is derived from an EMBL/GenBank/DDBJ whole genome shotgun (WGS) entry which is preliminary data.</text>
</comment>
<dbReference type="Pfam" id="PF03050">
    <property type="entry name" value="DDE_Tnp_IS66"/>
    <property type="match status" value="1"/>
</dbReference>
<reference evidence="2 3" key="1">
    <citation type="journal article" date="2011" name="J. Bacteriol.">
        <title>Genome Sequence of Lactobacillus ruminis SPM0211, Isolated from a Fecal Sample from a Healthy Korean.</title>
        <authorList>
            <person name="Lee S."/>
            <person name="Cho Y.J."/>
            <person name="Lee A.H."/>
            <person name="Chun J."/>
            <person name="Ha N.J."/>
            <person name="Ko G."/>
        </authorList>
    </citation>
    <scope>NUCLEOTIDE SEQUENCE [LARGE SCALE GENOMIC DNA]</scope>
    <source>
        <strain evidence="2 3">SPM0211</strain>
    </source>
</reference>
<feature type="domain" description="Transposase IS66 central" evidence="1">
    <location>
        <begin position="1"/>
        <end position="43"/>
    </location>
</feature>
<evidence type="ECO:0000259" key="1">
    <source>
        <dbReference type="Pfam" id="PF03050"/>
    </source>
</evidence>
<proteinExistence type="predicted"/>
<dbReference type="InterPro" id="IPR004291">
    <property type="entry name" value="Transposase_IS66_central"/>
</dbReference>
<dbReference type="EMBL" id="AFOJ01000008">
    <property type="protein sequence ID" value="EGM49932.1"/>
    <property type="molecule type" value="Genomic_DNA"/>
</dbReference>
<evidence type="ECO:0000313" key="2">
    <source>
        <dbReference type="EMBL" id="EGM49932.1"/>
    </source>
</evidence>
<accession>F7R3J8</accession>
<name>F7R3J8_9LACO</name>
<dbReference type="Proteomes" id="UP000002971">
    <property type="component" value="Unassembled WGS sequence"/>
</dbReference>
<protein>
    <recommendedName>
        <fullName evidence="1">Transposase IS66 central domain-containing protein</fullName>
    </recommendedName>
</protein>
<dbReference type="AlphaFoldDB" id="F7R3J8"/>
<organism evidence="2 3">
    <name type="scientific">Ligilactobacillus ruminis SPM0211</name>
    <dbReference type="NCBI Taxonomy" id="1040964"/>
    <lineage>
        <taxon>Bacteria</taxon>
        <taxon>Bacillati</taxon>
        <taxon>Bacillota</taxon>
        <taxon>Bacilli</taxon>
        <taxon>Lactobacillales</taxon>
        <taxon>Lactobacillaceae</taxon>
        <taxon>Ligilactobacillus</taxon>
    </lineage>
</organism>
<sequence length="47" mass="5587">MLSGFNGYVQTDGYAGYNFLDRTRHLRCLAHFRRCFVDYLENSSYKT</sequence>